<evidence type="ECO:0000313" key="3">
    <source>
        <dbReference type="EMBL" id="TYP88292.1"/>
    </source>
</evidence>
<gene>
    <name evidence="3" type="ORF">BC792_13130</name>
</gene>
<name>A0A5S5D0H2_9SPHI</name>
<organism evidence="3 4">
    <name type="scientific">Sphingobacterium allocomposti</name>
    <dbReference type="NCBI Taxonomy" id="415956"/>
    <lineage>
        <taxon>Bacteria</taxon>
        <taxon>Pseudomonadati</taxon>
        <taxon>Bacteroidota</taxon>
        <taxon>Sphingobacteriia</taxon>
        <taxon>Sphingobacteriales</taxon>
        <taxon>Sphingobacteriaceae</taxon>
        <taxon>Sphingobacterium</taxon>
    </lineage>
</organism>
<feature type="signal peptide" evidence="1">
    <location>
        <begin position="1"/>
        <end position="26"/>
    </location>
</feature>
<dbReference type="InterPro" id="IPR011050">
    <property type="entry name" value="Pectin_lyase_fold/virulence"/>
</dbReference>
<evidence type="ECO:0000313" key="4">
    <source>
        <dbReference type="Proteomes" id="UP000325105"/>
    </source>
</evidence>
<dbReference type="Gene3D" id="2.160.20.10">
    <property type="entry name" value="Single-stranded right-handed beta-helix, Pectin lyase-like"/>
    <property type="match status" value="1"/>
</dbReference>
<dbReference type="Pfam" id="PF13004">
    <property type="entry name" value="BACON"/>
    <property type="match status" value="1"/>
</dbReference>
<feature type="domain" description="BACON" evidence="2">
    <location>
        <begin position="65"/>
        <end position="121"/>
    </location>
</feature>
<dbReference type="OrthoDB" id="8440781at2"/>
<accession>A0A5S5D0H2</accession>
<dbReference type="SMART" id="SM00710">
    <property type="entry name" value="PbH1"/>
    <property type="match status" value="6"/>
</dbReference>
<dbReference type="InterPro" id="IPR013783">
    <property type="entry name" value="Ig-like_fold"/>
</dbReference>
<dbReference type="Gene3D" id="2.60.40.10">
    <property type="entry name" value="Immunoglobulins"/>
    <property type="match status" value="1"/>
</dbReference>
<feature type="chain" id="PRO_5024457736" evidence="1">
    <location>
        <begin position="27"/>
        <end position="591"/>
    </location>
</feature>
<evidence type="ECO:0000256" key="1">
    <source>
        <dbReference type="SAM" id="SignalP"/>
    </source>
</evidence>
<dbReference type="InterPro" id="IPR012334">
    <property type="entry name" value="Pectin_lyas_fold"/>
</dbReference>
<comment type="caution">
    <text evidence="3">The sequence shown here is derived from an EMBL/GenBank/DDBJ whole genome shotgun (WGS) entry which is preliminary data.</text>
</comment>
<dbReference type="InterPro" id="IPR024361">
    <property type="entry name" value="BACON"/>
</dbReference>
<reference evidence="3 4" key="1">
    <citation type="submission" date="2019-07" db="EMBL/GenBank/DDBJ databases">
        <title>Genomic Encyclopedia of Archaeal and Bacterial Type Strains, Phase II (KMG-II): from individual species to whole genera.</title>
        <authorList>
            <person name="Goeker M."/>
        </authorList>
    </citation>
    <scope>NUCLEOTIDE SEQUENCE [LARGE SCALE GENOMIC DNA]</scope>
    <source>
        <strain evidence="3 4">DSM 18850</strain>
    </source>
</reference>
<keyword evidence="4" id="KW-1185">Reference proteome</keyword>
<dbReference type="SUPFAM" id="SSF51126">
    <property type="entry name" value="Pectin lyase-like"/>
    <property type="match status" value="1"/>
</dbReference>
<dbReference type="RefSeq" id="WP_148910251.1">
    <property type="nucleotide sequence ID" value="NZ_VNHX01000031.1"/>
</dbReference>
<protein>
    <submittedName>
        <fullName evidence="3">All-beta uncharacterized protein</fullName>
    </submittedName>
</protein>
<proteinExistence type="predicted"/>
<dbReference type="EMBL" id="VNHX01000031">
    <property type="protein sequence ID" value="TYP88292.1"/>
    <property type="molecule type" value="Genomic_DNA"/>
</dbReference>
<dbReference type="PANTHER" id="PTHR11319">
    <property type="entry name" value="G PROTEIN-COUPLED RECEPTOR-RELATED"/>
    <property type="match status" value="1"/>
</dbReference>
<keyword evidence="1" id="KW-0732">Signal</keyword>
<evidence type="ECO:0000259" key="2">
    <source>
        <dbReference type="Pfam" id="PF13004"/>
    </source>
</evidence>
<dbReference type="Proteomes" id="UP000325105">
    <property type="component" value="Unassembled WGS sequence"/>
</dbReference>
<dbReference type="CDD" id="cd14948">
    <property type="entry name" value="BACON"/>
    <property type="match status" value="1"/>
</dbReference>
<dbReference type="PANTHER" id="PTHR11319:SF35">
    <property type="entry name" value="OUTER MEMBRANE PROTEIN PMPC-RELATED"/>
    <property type="match status" value="1"/>
</dbReference>
<sequence>MNKYINHKISLLLVLLLSVCFSCSKIDDLGSFDPKDPSLSLETDVIEVSKEGGEFSIRVESNLPWRAKSNADWITFSSENALSSGDIAFSITRNRSTDQRAAEITVWITKDYEKKIRVVQAPAELSDLVTHFYVKTSGTQENTGLSWDEATTLDNALEEAVPGDVIHIAAGTYTPTKTITGGSATNAADKTFEIHSNISLIGGYPADASAGAVSDPTLHETILSGNTSAGKVYHTVAITAAVQAGQKVVLQGLSIKHGQAASSGTGHVTLNGAQYYRFYGGGLIVARSVVDVIDCEISENTTGFHAAGVFVFSGATVRFERCAIKKNSSTHNGGNGGGIFNEAATVYFNNCDISSNTISGVGAGIYAFSSTQPTYTYVYNSTIAHNNNDAAGLSQTRRGGGFYGRERSVSVIVNSTFYGNSGGHGAGISLYGTAAAPSRLDIISTTVTGNRAFNNGGGIELTSNTTLRVFNSILSGNSAGNGGDIFIGSGANPVLTSSVRGNQLLDNNGAVVAGQTFDFETMLGNFGYNGGHTETVLLSQGSPAATLGMSAAQLESLGDTYNPVIPAEITAYDQHGKSRSGSTAIGAVVPQ</sequence>
<dbReference type="InterPro" id="IPR006626">
    <property type="entry name" value="PbH1"/>
</dbReference>
<dbReference type="AlphaFoldDB" id="A0A5S5D0H2"/>